<reference evidence="1" key="1">
    <citation type="thesis" date="2021" institute="BYU ScholarsArchive" country="Provo, UT, USA">
        <title>Applications of and Algorithms for Genome Assembly and Genomic Analyses with an Emphasis on Marine Teleosts.</title>
        <authorList>
            <person name="Pickett B.D."/>
        </authorList>
    </citation>
    <scope>NUCLEOTIDE SEQUENCE</scope>
    <source>
        <strain evidence="1">HI-2016</strain>
    </source>
</reference>
<gene>
    <name evidence="1" type="ORF">JZ751_000992</name>
</gene>
<organism evidence="1 2">
    <name type="scientific">Albula glossodonta</name>
    <name type="common">roundjaw bonefish</name>
    <dbReference type="NCBI Taxonomy" id="121402"/>
    <lineage>
        <taxon>Eukaryota</taxon>
        <taxon>Metazoa</taxon>
        <taxon>Chordata</taxon>
        <taxon>Craniata</taxon>
        <taxon>Vertebrata</taxon>
        <taxon>Euteleostomi</taxon>
        <taxon>Actinopterygii</taxon>
        <taxon>Neopterygii</taxon>
        <taxon>Teleostei</taxon>
        <taxon>Albuliformes</taxon>
        <taxon>Albulidae</taxon>
        <taxon>Albula</taxon>
    </lineage>
</organism>
<sequence>MTGRGDTPRAWKLYSVTGCDRRTKKRFSLLFPMDEKKRQMSFPSERILSCGIPRESEAETTRDPGKADCAGAVFQPLEDVEVEVEVEVGGVAGEGW</sequence>
<evidence type="ECO:0000313" key="2">
    <source>
        <dbReference type="Proteomes" id="UP000824540"/>
    </source>
</evidence>
<keyword evidence="2" id="KW-1185">Reference proteome</keyword>
<comment type="caution">
    <text evidence="1">The sequence shown here is derived from an EMBL/GenBank/DDBJ whole genome shotgun (WGS) entry which is preliminary data.</text>
</comment>
<dbReference type="Proteomes" id="UP000824540">
    <property type="component" value="Unassembled WGS sequence"/>
</dbReference>
<protein>
    <submittedName>
        <fullName evidence="1">Uncharacterized protein</fullName>
    </submittedName>
</protein>
<evidence type="ECO:0000313" key="1">
    <source>
        <dbReference type="EMBL" id="KAG9356148.1"/>
    </source>
</evidence>
<name>A0A8T2PY02_9TELE</name>
<proteinExistence type="predicted"/>
<dbReference type="EMBL" id="JAFBMS010000001">
    <property type="protein sequence ID" value="KAG9356148.1"/>
    <property type="molecule type" value="Genomic_DNA"/>
</dbReference>
<dbReference type="AlphaFoldDB" id="A0A8T2PY02"/>
<accession>A0A8T2PY02</accession>